<dbReference type="InterPro" id="IPR029063">
    <property type="entry name" value="SAM-dependent_MTases_sf"/>
</dbReference>
<dbReference type="EMBL" id="JBHSTE010000004">
    <property type="protein sequence ID" value="MFC6333525.1"/>
    <property type="molecule type" value="Genomic_DNA"/>
</dbReference>
<feature type="domain" description="Methyltransferase" evidence="1">
    <location>
        <begin position="99"/>
        <end position="183"/>
    </location>
</feature>
<protein>
    <submittedName>
        <fullName evidence="3">RNA methyltransferase</fullName>
    </submittedName>
</protein>
<evidence type="ECO:0000313" key="4">
    <source>
        <dbReference type="Proteomes" id="UP001596233"/>
    </source>
</evidence>
<dbReference type="GO" id="GO:0032259">
    <property type="term" value="P:methylation"/>
    <property type="evidence" value="ECO:0007669"/>
    <property type="project" value="UniProtKB-KW"/>
</dbReference>
<evidence type="ECO:0000259" key="1">
    <source>
        <dbReference type="Pfam" id="PF13649"/>
    </source>
</evidence>
<dbReference type="CDD" id="cd02440">
    <property type="entry name" value="AdoMet_MTases"/>
    <property type="match status" value="1"/>
</dbReference>
<keyword evidence="4" id="KW-1185">Reference proteome</keyword>
<dbReference type="InterPro" id="IPR041698">
    <property type="entry name" value="Methyltransf_25"/>
</dbReference>
<dbReference type="InterPro" id="IPR048647">
    <property type="entry name" value="RlmA_N"/>
</dbReference>
<dbReference type="PIRSF" id="PIRSF018249">
    <property type="entry name" value="MyrA_prd"/>
    <property type="match status" value="1"/>
</dbReference>
<gene>
    <name evidence="3" type="ORF">ACFP56_12920</name>
</gene>
<comment type="caution">
    <text evidence="3">The sequence shown here is derived from an EMBL/GenBank/DDBJ whole genome shotgun (WGS) entry which is preliminary data.</text>
</comment>
<evidence type="ECO:0000259" key="2">
    <source>
        <dbReference type="Pfam" id="PF21302"/>
    </source>
</evidence>
<name>A0ABW1V4K2_9BACL</name>
<keyword evidence="3" id="KW-0489">Methyltransferase</keyword>
<dbReference type="Pfam" id="PF21302">
    <property type="entry name" value="Zn_ribbon_RlmA"/>
    <property type="match status" value="1"/>
</dbReference>
<reference evidence="4" key="1">
    <citation type="journal article" date="2019" name="Int. J. Syst. Evol. Microbiol.">
        <title>The Global Catalogue of Microorganisms (GCM) 10K type strain sequencing project: providing services to taxonomists for standard genome sequencing and annotation.</title>
        <authorList>
            <consortium name="The Broad Institute Genomics Platform"/>
            <consortium name="The Broad Institute Genome Sequencing Center for Infectious Disease"/>
            <person name="Wu L."/>
            <person name="Ma J."/>
        </authorList>
    </citation>
    <scope>NUCLEOTIDE SEQUENCE [LARGE SCALE GENOMIC DNA]</scope>
    <source>
        <strain evidence="4">PCU 280</strain>
    </source>
</reference>
<sequence>MTNNVETISELLRCPLCKGPMQAVPTKSLTCLRNHTFDIAKQGYVNMMPRPSKSRYDKSLFEARHSVINESRLYEGLHDIIAEKITKHVDTVESSIVMLDAGCGEGSHLQLLKEKCGHDAILGIGLDISKDGIMMAAKRYKQSAWLVADLASSPLADQSCHVILNMLSPANYEEFKRMLTPGGLVVKVVPRPHYLKELRAAVHGNSGKRNDNNADTVSLFSEHFHMLGTVRFHVSKKLSHAELIHLKQMTPLAWNSSSERLADYMNQDDAEITVDLDILIGLNKS</sequence>
<dbReference type="Pfam" id="PF13649">
    <property type="entry name" value="Methyltransf_25"/>
    <property type="match status" value="1"/>
</dbReference>
<dbReference type="Proteomes" id="UP001596233">
    <property type="component" value="Unassembled WGS sequence"/>
</dbReference>
<feature type="domain" description="23S rRNA (guanine(745)-N(1))-methyltransferase N-terminal" evidence="2">
    <location>
        <begin position="13"/>
        <end position="53"/>
    </location>
</feature>
<proteinExistence type="predicted"/>
<organism evidence="3 4">
    <name type="scientific">Paenibacillus septentrionalis</name>
    <dbReference type="NCBI Taxonomy" id="429342"/>
    <lineage>
        <taxon>Bacteria</taxon>
        <taxon>Bacillati</taxon>
        <taxon>Bacillota</taxon>
        <taxon>Bacilli</taxon>
        <taxon>Bacillales</taxon>
        <taxon>Paenibacillaceae</taxon>
        <taxon>Paenibacillus</taxon>
    </lineage>
</organism>
<dbReference type="SUPFAM" id="SSF53335">
    <property type="entry name" value="S-adenosyl-L-methionine-dependent methyltransferases"/>
    <property type="match status" value="1"/>
</dbReference>
<dbReference type="InterPro" id="IPR016718">
    <property type="entry name" value="rRNA_m1G-MeTrfase_A_prd"/>
</dbReference>
<dbReference type="RefSeq" id="WP_379235084.1">
    <property type="nucleotide sequence ID" value="NZ_JBHSTE010000004.1"/>
</dbReference>
<dbReference type="Gene3D" id="3.40.50.150">
    <property type="entry name" value="Vaccinia Virus protein VP39"/>
    <property type="match status" value="1"/>
</dbReference>
<keyword evidence="3" id="KW-0808">Transferase</keyword>
<evidence type="ECO:0000313" key="3">
    <source>
        <dbReference type="EMBL" id="MFC6333525.1"/>
    </source>
</evidence>
<dbReference type="GO" id="GO:0008168">
    <property type="term" value="F:methyltransferase activity"/>
    <property type="evidence" value="ECO:0007669"/>
    <property type="project" value="UniProtKB-KW"/>
</dbReference>
<accession>A0ABW1V4K2</accession>